<gene>
    <name evidence="1" type="ORF">L1987_32955</name>
</gene>
<proteinExistence type="predicted"/>
<accession>A0ACB9HPF5</accession>
<dbReference type="Proteomes" id="UP001056120">
    <property type="component" value="Linkage Group LG11"/>
</dbReference>
<keyword evidence="2" id="KW-1185">Reference proteome</keyword>
<name>A0ACB9HPF5_9ASTR</name>
<sequence length="168" mass="18425">MFNLKLQGLIMEICKTKSVDLKSQNHLVLLQLTFKSQTVMTRPESPEIKHAKSELGSSRAPSIGSPFWEEDHKDAKLWHRHVTPSVSPSIGKGHIICIASSFLVTTLGESPEHHPLPFEGSKTEPSEESLKSPSPVGYGGLSQDARLWSSGNSSRQAKHPLPSTATYT</sequence>
<dbReference type="EMBL" id="CM042028">
    <property type="protein sequence ID" value="KAI3797692.1"/>
    <property type="molecule type" value="Genomic_DNA"/>
</dbReference>
<organism evidence="1 2">
    <name type="scientific">Smallanthus sonchifolius</name>
    <dbReference type="NCBI Taxonomy" id="185202"/>
    <lineage>
        <taxon>Eukaryota</taxon>
        <taxon>Viridiplantae</taxon>
        <taxon>Streptophyta</taxon>
        <taxon>Embryophyta</taxon>
        <taxon>Tracheophyta</taxon>
        <taxon>Spermatophyta</taxon>
        <taxon>Magnoliopsida</taxon>
        <taxon>eudicotyledons</taxon>
        <taxon>Gunneridae</taxon>
        <taxon>Pentapetalae</taxon>
        <taxon>asterids</taxon>
        <taxon>campanulids</taxon>
        <taxon>Asterales</taxon>
        <taxon>Asteraceae</taxon>
        <taxon>Asteroideae</taxon>
        <taxon>Heliantheae alliance</taxon>
        <taxon>Millerieae</taxon>
        <taxon>Smallanthus</taxon>
    </lineage>
</organism>
<reference evidence="1 2" key="2">
    <citation type="journal article" date="2022" name="Mol. Ecol. Resour.">
        <title>The genomes of chicory, endive, great burdock and yacon provide insights into Asteraceae paleo-polyploidization history and plant inulin production.</title>
        <authorList>
            <person name="Fan W."/>
            <person name="Wang S."/>
            <person name="Wang H."/>
            <person name="Wang A."/>
            <person name="Jiang F."/>
            <person name="Liu H."/>
            <person name="Zhao H."/>
            <person name="Xu D."/>
            <person name="Zhang Y."/>
        </authorList>
    </citation>
    <scope>NUCLEOTIDE SEQUENCE [LARGE SCALE GENOMIC DNA]</scope>
    <source>
        <strain evidence="2">cv. Yunnan</strain>
        <tissue evidence="1">Leaves</tissue>
    </source>
</reference>
<comment type="caution">
    <text evidence="1">The sequence shown here is derived from an EMBL/GenBank/DDBJ whole genome shotgun (WGS) entry which is preliminary data.</text>
</comment>
<evidence type="ECO:0000313" key="2">
    <source>
        <dbReference type="Proteomes" id="UP001056120"/>
    </source>
</evidence>
<evidence type="ECO:0000313" key="1">
    <source>
        <dbReference type="EMBL" id="KAI3797692.1"/>
    </source>
</evidence>
<reference evidence="2" key="1">
    <citation type="journal article" date="2022" name="Mol. Ecol. Resour.">
        <title>The genomes of chicory, endive, great burdock and yacon provide insights into Asteraceae palaeo-polyploidization history and plant inulin production.</title>
        <authorList>
            <person name="Fan W."/>
            <person name="Wang S."/>
            <person name="Wang H."/>
            <person name="Wang A."/>
            <person name="Jiang F."/>
            <person name="Liu H."/>
            <person name="Zhao H."/>
            <person name="Xu D."/>
            <person name="Zhang Y."/>
        </authorList>
    </citation>
    <scope>NUCLEOTIDE SEQUENCE [LARGE SCALE GENOMIC DNA]</scope>
    <source>
        <strain evidence="2">cv. Yunnan</strain>
    </source>
</reference>
<protein>
    <submittedName>
        <fullName evidence="1">Uncharacterized protein</fullName>
    </submittedName>
</protein>